<dbReference type="GO" id="GO:0016887">
    <property type="term" value="F:ATP hydrolysis activity"/>
    <property type="evidence" value="ECO:0007669"/>
    <property type="project" value="TreeGrafter"/>
</dbReference>
<dbReference type="KEGG" id="slac:SKTS_15870"/>
<dbReference type="InterPro" id="IPR025501">
    <property type="entry name" value="MinD_FleN"/>
</dbReference>
<sequence length="298" mass="32589">MAEAMQDQAEGLRRLLSDDFVRIVTLTSGKRSVGKTTVLINLAVALARRGKQVMLLDEHQGKHSVVGMLGLTPYYNLTHVLRREQSLEQVMLSGPEGIMVVPSGRSVQELANLSASDMEWLVRSFAQLAQPMDVVLVDAVAGVAGNVLPLSLAAQELVVVVDPQPASMTDAYALIKVLNQGFARRNFHIVVNRVASPEEAGVVFSNMAKVAKRFLKVSLDFMGFVPQEEKIHRATQLGRTVVDAFPDSTAAQAFRDLAEKMEQWPHPAGEQGQMEVFMQRLVQSSRATAAEPSRTGRA</sequence>
<name>A0A6F8VC33_9PROT</name>
<dbReference type="Proteomes" id="UP000502260">
    <property type="component" value="Chromosome"/>
</dbReference>
<evidence type="ECO:0000256" key="3">
    <source>
        <dbReference type="PIRSR" id="PIRSR003092-1"/>
    </source>
</evidence>
<keyword evidence="1 3" id="KW-0547">Nucleotide-binding</keyword>
<reference evidence="5" key="1">
    <citation type="submission" date="2020-03" db="EMBL/GenBank/DDBJ databases">
        <title>Complete genome sequence of sulfur-oxidizing bacterium skT11.</title>
        <authorList>
            <person name="Kanda M."/>
            <person name="Kojima H."/>
            <person name="Fukui M."/>
        </authorList>
    </citation>
    <scope>NUCLEOTIDE SEQUENCE [LARGE SCALE GENOMIC DNA]</scope>
    <source>
        <strain evidence="5">skT11</strain>
    </source>
</reference>
<protein>
    <submittedName>
        <fullName evidence="4">Site-determining protein</fullName>
    </submittedName>
</protein>
<dbReference type="PANTHER" id="PTHR43384:SF4">
    <property type="entry name" value="CELLULOSE BIOSYNTHESIS PROTEIN BCSQ-RELATED"/>
    <property type="match status" value="1"/>
</dbReference>
<accession>A0A6F8VC33</accession>
<dbReference type="Pfam" id="PF10609">
    <property type="entry name" value="ParA"/>
    <property type="match status" value="1"/>
</dbReference>
<evidence type="ECO:0000256" key="2">
    <source>
        <dbReference type="ARBA" id="ARBA00022840"/>
    </source>
</evidence>
<gene>
    <name evidence="4" type="ORF">SKTS_15870</name>
</gene>
<keyword evidence="5" id="KW-1185">Reference proteome</keyword>
<feature type="binding site" evidence="3">
    <location>
        <begin position="30"/>
        <end position="37"/>
    </location>
    <ligand>
        <name>ATP</name>
        <dbReference type="ChEBI" id="CHEBI:30616"/>
    </ligand>
</feature>
<dbReference type="GO" id="GO:0009898">
    <property type="term" value="C:cytoplasmic side of plasma membrane"/>
    <property type="evidence" value="ECO:0007669"/>
    <property type="project" value="TreeGrafter"/>
</dbReference>
<dbReference type="AlphaFoldDB" id="A0A6F8VC33"/>
<evidence type="ECO:0000313" key="4">
    <source>
        <dbReference type="EMBL" id="BCB26701.1"/>
    </source>
</evidence>
<dbReference type="GO" id="GO:0005524">
    <property type="term" value="F:ATP binding"/>
    <property type="evidence" value="ECO:0007669"/>
    <property type="project" value="UniProtKB-KW"/>
</dbReference>
<dbReference type="InterPro" id="IPR027417">
    <property type="entry name" value="P-loop_NTPase"/>
</dbReference>
<dbReference type="InterPro" id="IPR050625">
    <property type="entry name" value="ParA/MinD_ATPase"/>
</dbReference>
<dbReference type="InterPro" id="IPR033756">
    <property type="entry name" value="YlxH/NBP35"/>
</dbReference>
<dbReference type="PANTHER" id="PTHR43384">
    <property type="entry name" value="SEPTUM SITE-DETERMINING PROTEIN MIND HOMOLOG, CHLOROPLASTIC-RELATED"/>
    <property type="match status" value="1"/>
</dbReference>
<dbReference type="Gene3D" id="3.40.50.300">
    <property type="entry name" value="P-loop containing nucleotide triphosphate hydrolases"/>
    <property type="match status" value="1"/>
</dbReference>
<dbReference type="EMBL" id="AP022853">
    <property type="protein sequence ID" value="BCB26701.1"/>
    <property type="molecule type" value="Genomic_DNA"/>
</dbReference>
<proteinExistence type="predicted"/>
<evidence type="ECO:0000313" key="5">
    <source>
        <dbReference type="Proteomes" id="UP000502260"/>
    </source>
</evidence>
<organism evidence="4 5">
    <name type="scientific">Sulfurimicrobium lacus</name>
    <dbReference type="NCBI Taxonomy" id="2715678"/>
    <lineage>
        <taxon>Bacteria</taxon>
        <taxon>Pseudomonadati</taxon>
        <taxon>Pseudomonadota</taxon>
        <taxon>Betaproteobacteria</taxon>
        <taxon>Nitrosomonadales</taxon>
        <taxon>Sulfuricellaceae</taxon>
        <taxon>Sulfurimicrobium</taxon>
    </lineage>
</organism>
<dbReference type="SUPFAM" id="SSF52540">
    <property type="entry name" value="P-loop containing nucleoside triphosphate hydrolases"/>
    <property type="match status" value="1"/>
</dbReference>
<dbReference type="PIRSF" id="PIRSF003092">
    <property type="entry name" value="MinD"/>
    <property type="match status" value="1"/>
</dbReference>
<dbReference type="GO" id="GO:0051782">
    <property type="term" value="P:negative regulation of cell division"/>
    <property type="evidence" value="ECO:0007669"/>
    <property type="project" value="TreeGrafter"/>
</dbReference>
<keyword evidence="2 3" id="KW-0067">ATP-binding</keyword>
<dbReference type="RefSeq" id="WP_173062947.1">
    <property type="nucleotide sequence ID" value="NZ_AP022853.1"/>
</dbReference>
<evidence type="ECO:0000256" key="1">
    <source>
        <dbReference type="ARBA" id="ARBA00022741"/>
    </source>
</evidence>
<dbReference type="GO" id="GO:0005829">
    <property type="term" value="C:cytosol"/>
    <property type="evidence" value="ECO:0007669"/>
    <property type="project" value="TreeGrafter"/>
</dbReference>